<feature type="transmembrane region" description="Helical" evidence="1">
    <location>
        <begin position="159"/>
        <end position="177"/>
    </location>
</feature>
<feature type="domain" description="Phosphatidic acid phosphatase type 2/haloperoxidase" evidence="2">
    <location>
        <begin position="106"/>
        <end position="230"/>
    </location>
</feature>
<dbReference type="SUPFAM" id="SSF48317">
    <property type="entry name" value="Acid phosphatase/Vanadium-dependent haloperoxidase"/>
    <property type="match status" value="1"/>
</dbReference>
<dbReference type="RefSeq" id="WP_394401170.1">
    <property type="nucleotide sequence ID" value="NZ_JBIGHW010000015.1"/>
</dbReference>
<evidence type="ECO:0000259" key="2">
    <source>
        <dbReference type="Pfam" id="PF01569"/>
    </source>
</evidence>
<dbReference type="EMBL" id="JBIGHW010000015">
    <property type="protein sequence ID" value="MFG6443091.1"/>
    <property type="molecule type" value="Genomic_DNA"/>
</dbReference>
<feature type="transmembrane region" description="Helical" evidence="1">
    <location>
        <begin position="214"/>
        <end position="232"/>
    </location>
</feature>
<evidence type="ECO:0000256" key="1">
    <source>
        <dbReference type="SAM" id="Phobius"/>
    </source>
</evidence>
<accession>A0ABW7FP27</accession>
<name>A0ABW7FP27_9BURK</name>
<dbReference type="InterPro" id="IPR036938">
    <property type="entry name" value="PAP2/HPO_sf"/>
</dbReference>
<dbReference type="InterPro" id="IPR000326">
    <property type="entry name" value="PAP2/HPO"/>
</dbReference>
<feature type="transmembrane region" description="Helical" evidence="1">
    <location>
        <begin position="105"/>
        <end position="121"/>
    </location>
</feature>
<dbReference type="CDD" id="cd03396">
    <property type="entry name" value="PAP2_like_6"/>
    <property type="match status" value="1"/>
</dbReference>
<keyword evidence="4" id="KW-1185">Reference proteome</keyword>
<keyword evidence="1" id="KW-0812">Transmembrane</keyword>
<dbReference type="Proteomes" id="UP001606301">
    <property type="component" value="Unassembled WGS sequence"/>
</dbReference>
<organism evidence="3 4">
    <name type="scientific">Pelomonas margarita</name>
    <dbReference type="NCBI Taxonomy" id="3299031"/>
    <lineage>
        <taxon>Bacteria</taxon>
        <taxon>Pseudomonadati</taxon>
        <taxon>Pseudomonadota</taxon>
        <taxon>Betaproteobacteria</taxon>
        <taxon>Burkholderiales</taxon>
        <taxon>Sphaerotilaceae</taxon>
        <taxon>Roseateles</taxon>
    </lineage>
</organism>
<evidence type="ECO:0000313" key="3">
    <source>
        <dbReference type="EMBL" id="MFG6443091.1"/>
    </source>
</evidence>
<feature type="transmembrane region" description="Helical" evidence="1">
    <location>
        <begin position="78"/>
        <end position="96"/>
    </location>
</feature>
<keyword evidence="1" id="KW-1133">Transmembrane helix</keyword>
<proteinExistence type="predicted"/>
<dbReference type="Pfam" id="PF01569">
    <property type="entry name" value="PAP2"/>
    <property type="match status" value="1"/>
</dbReference>
<gene>
    <name evidence="3" type="ORF">ACG0Z3_20565</name>
</gene>
<protein>
    <submittedName>
        <fullName evidence="3">Phosphatase PAP2 family protein</fullName>
    </submittedName>
</protein>
<sequence length="235" mass="25357">MSLSAPPLSPLSLSAGPLSVTPAGRAELWATLLSLGLLLAWDASALDLAAVRAWGDAAGFALREHWLTSGVLHQGGRALAWLMAGLLLLNVVRPVLPRQTRRERVWWLVMTLLCVLLIPLLKRASTTSCPWDLAEFGGLAQYVSHWRPGVLDGGGGHCFPSGHASAAFVFFSGYFALRRAYPRAAIAWLCAVLLAGAVFGWGQMVRGAHYPSHTLWTAWICWAVALAGSRLLKQP</sequence>
<reference evidence="3 4" key="1">
    <citation type="submission" date="2024-08" db="EMBL/GenBank/DDBJ databases">
        <authorList>
            <person name="Lu H."/>
        </authorList>
    </citation>
    <scope>NUCLEOTIDE SEQUENCE [LARGE SCALE GENOMIC DNA]</scope>
    <source>
        <strain evidence="3 4">LKC17W</strain>
    </source>
</reference>
<keyword evidence="1" id="KW-0472">Membrane</keyword>
<feature type="transmembrane region" description="Helical" evidence="1">
    <location>
        <begin position="184"/>
        <end position="202"/>
    </location>
</feature>
<dbReference type="Gene3D" id="1.20.144.10">
    <property type="entry name" value="Phosphatidic acid phosphatase type 2/haloperoxidase"/>
    <property type="match status" value="1"/>
</dbReference>
<comment type="caution">
    <text evidence="3">The sequence shown here is derived from an EMBL/GenBank/DDBJ whole genome shotgun (WGS) entry which is preliminary data.</text>
</comment>
<evidence type="ECO:0000313" key="4">
    <source>
        <dbReference type="Proteomes" id="UP001606301"/>
    </source>
</evidence>